<accession>A0A937RQ03</accession>
<evidence type="ECO:0000313" key="3">
    <source>
        <dbReference type="Proteomes" id="UP000604475"/>
    </source>
</evidence>
<reference evidence="2" key="1">
    <citation type="submission" date="2020-12" db="EMBL/GenBank/DDBJ databases">
        <title>Genomic characterization of non-nitrogen-fixing Frankia strains.</title>
        <authorList>
            <person name="Carlos-Shanley C."/>
            <person name="Guerra T."/>
            <person name="Hahn D."/>
        </authorList>
    </citation>
    <scope>NUCLEOTIDE SEQUENCE</scope>
    <source>
        <strain evidence="2">CN6</strain>
    </source>
</reference>
<dbReference type="RefSeq" id="WP_203006082.1">
    <property type="nucleotide sequence ID" value="NZ_JADWYU010000028.1"/>
</dbReference>
<sequence length="86" mass="8383">MPKNHRQTGAKAASAAGKTLTSKSTPKKTGKVAAASALSQAPESTGQTGAKAASAAAKTLASKSATKAEKSAAASTLAQTPSRSKK</sequence>
<comment type="caution">
    <text evidence="2">The sequence shown here is derived from an EMBL/GenBank/DDBJ whole genome shotgun (WGS) entry which is preliminary data.</text>
</comment>
<feature type="compositionally biased region" description="Polar residues" evidence="1">
    <location>
        <begin position="37"/>
        <end position="48"/>
    </location>
</feature>
<keyword evidence="3" id="KW-1185">Reference proteome</keyword>
<gene>
    <name evidence="2" type="ORF">I7412_38125</name>
</gene>
<dbReference type="Proteomes" id="UP000604475">
    <property type="component" value="Unassembled WGS sequence"/>
</dbReference>
<dbReference type="AlphaFoldDB" id="A0A937RQ03"/>
<organism evidence="2 3">
    <name type="scientific">Frankia nepalensis</name>
    <dbReference type="NCBI Taxonomy" id="1836974"/>
    <lineage>
        <taxon>Bacteria</taxon>
        <taxon>Bacillati</taxon>
        <taxon>Actinomycetota</taxon>
        <taxon>Actinomycetes</taxon>
        <taxon>Frankiales</taxon>
        <taxon>Frankiaceae</taxon>
        <taxon>Frankia</taxon>
    </lineage>
</organism>
<feature type="compositionally biased region" description="Low complexity" evidence="1">
    <location>
        <begin position="9"/>
        <end position="24"/>
    </location>
</feature>
<name>A0A937RQ03_9ACTN</name>
<evidence type="ECO:0000256" key="1">
    <source>
        <dbReference type="SAM" id="MobiDB-lite"/>
    </source>
</evidence>
<feature type="region of interest" description="Disordered" evidence="1">
    <location>
        <begin position="1"/>
        <end position="86"/>
    </location>
</feature>
<proteinExistence type="predicted"/>
<dbReference type="EMBL" id="JAEACQ010000354">
    <property type="protein sequence ID" value="MBL7632875.1"/>
    <property type="molecule type" value="Genomic_DNA"/>
</dbReference>
<feature type="compositionally biased region" description="Low complexity" evidence="1">
    <location>
        <begin position="50"/>
        <end position="78"/>
    </location>
</feature>
<evidence type="ECO:0000313" key="2">
    <source>
        <dbReference type="EMBL" id="MBL7632875.1"/>
    </source>
</evidence>
<protein>
    <submittedName>
        <fullName evidence="2">Uncharacterized protein</fullName>
    </submittedName>
</protein>